<reference evidence="1 2" key="1">
    <citation type="journal article" date="2023" name="Microbiol. Resour. Announc.">
        <title>Complete Genome Sequence of Imperialibacter roseus strain P4T.</title>
        <authorList>
            <person name="Tizabi D.R."/>
            <person name="Bachvaroff T."/>
            <person name="Hill R.T."/>
        </authorList>
    </citation>
    <scope>NUCLEOTIDE SEQUENCE [LARGE SCALE GENOMIC DNA]</scope>
    <source>
        <strain evidence="1 2">P4T</strain>
    </source>
</reference>
<organism evidence="1 2">
    <name type="scientific">Imperialibacter roseus</name>
    <dbReference type="NCBI Taxonomy" id="1324217"/>
    <lineage>
        <taxon>Bacteria</taxon>
        <taxon>Pseudomonadati</taxon>
        <taxon>Bacteroidota</taxon>
        <taxon>Cytophagia</taxon>
        <taxon>Cytophagales</taxon>
        <taxon>Flammeovirgaceae</taxon>
        <taxon>Imperialibacter</taxon>
    </lineage>
</organism>
<protein>
    <recommendedName>
        <fullName evidence="3">Polysaccharide (De)acetylase</fullName>
    </recommendedName>
</protein>
<dbReference type="RefSeq" id="WP_317488129.1">
    <property type="nucleotide sequence ID" value="NZ_CP136051.1"/>
</dbReference>
<dbReference type="Proteomes" id="UP001302349">
    <property type="component" value="Chromosome"/>
</dbReference>
<evidence type="ECO:0000313" key="1">
    <source>
        <dbReference type="EMBL" id="WOK05369.1"/>
    </source>
</evidence>
<accession>A0ABZ0IMI2</accession>
<evidence type="ECO:0008006" key="3">
    <source>
        <dbReference type="Google" id="ProtNLM"/>
    </source>
</evidence>
<proteinExistence type="predicted"/>
<evidence type="ECO:0000313" key="2">
    <source>
        <dbReference type="Proteomes" id="UP001302349"/>
    </source>
</evidence>
<dbReference type="EMBL" id="CP136051">
    <property type="protein sequence ID" value="WOK05369.1"/>
    <property type="molecule type" value="Genomic_DNA"/>
</dbReference>
<keyword evidence="2" id="KW-1185">Reference proteome</keyword>
<gene>
    <name evidence="1" type="ORF">RT717_20010</name>
</gene>
<name>A0ABZ0IMI2_9BACT</name>
<sequence length="381" mass="45402">MPQSWGKRLTNHVLNVPGWRTKRKIVVIESDDWGSIRMPSFTTYERLKKEGFHVDRDVYLKYDSLASETDLSRLFEVLRSVKDKNGHPAIITANTIVANPDFERIRQADFQEYFYEPFTATLSRYPHHANSFKLWKEGVAEGIFRPQFHGREHLNVYQWMRSLRNDEDNIKTAFDNQMISISSEPLKLPYGYMESLDYYSEEERKEKGDILKEGLLLFEKTFGYKSRSFIANCYVWDKAIESDLKEEGVQYLQGVLVQKQPRNKNQFHDYRHRYHFQGEQNKLRQRYLVRNAFFEPSHRSYQDDVSECLRRMEIAFFWQKPVVISTHRVNFIGCIDQKNADRTFTLFRELLSRMVQRWPDIEFLSSDRLGEIMDDGLSYGK</sequence>